<evidence type="ECO:0000259" key="6">
    <source>
        <dbReference type="Pfam" id="PF10006"/>
    </source>
</evidence>
<gene>
    <name evidence="7" type="primary">ytfE_2</name>
    <name evidence="7" type="ORF">NCTC13489_01939</name>
</gene>
<dbReference type="AlphaFoldDB" id="A0A3S4V349"/>
<dbReference type="STRING" id="266748.HY04_04645"/>
<dbReference type="GO" id="GO:0046872">
    <property type="term" value="F:metal ion binding"/>
    <property type="evidence" value="ECO:0007669"/>
    <property type="project" value="UniProtKB-KW"/>
</dbReference>
<dbReference type="Pfam" id="PF10006">
    <property type="entry name" value="DUF2249"/>
    <property type="match status" value="2"/>
</dbReference>
<dbReference type="EMBL" id="LR134441">
    <property type="protein sequence ID" value="VEI00084.1"/>
    <property type="molecule type" value="Genomic_DNA"/>
</dbReference>
<dbReference type="PANTHER" id="PTHR36438:SF1">
    <property type="entry name" value="IRON-SULFUR CLUSTER REPAIR PROTEIN YTFE"/>
    <property type="match status" value="1"/>
</dbReference>
<feature type="domain" description="DUF2249" evidence="6">
    <location>
        <begin position="87"/>
        <end position="155"/>
    </location>
</feature>
<dbReference type="InterPro" id="IPR019903">
    <property type="entry name" value="RIC_family"/>
</dbReference>
<keyword evidence="4" id="KW-0408">Iron</keyword>
<dbReference type="Gene3D" id="1.20.120.520">
    <property type="entry name" value="nmb1532 protein domain like"/>
    <property type="match status" value="1"/>
</dbReference>
<comment type="subcellular location">
    <subcellularLocation>
        <location evidence="1">Cytoplasm</location>
    </subcellularLocation>
</comment>
<evidence type="ECO:0000259" key="5">
    <source>
        <dbReference type="Pfam" id="PF01814"/>
    </source>
</evidence>
<evidence type="ECO:0000313" key="8">
    <source>
        <dbReference type="Proteomes" id="UP000270036"/>
    </source>
</evidence>
<evidence type="ECO:0000313" key="7">
    <source>
        <dbReference type="EMBL" id="VEI00084.1"/>
    </source>
</evidence>
<protein>
    <submittedName>
        <fullName evidence="7">Regulator of cell morphogenesis and NO signaling</fullName>
    </submittedName>
</protein>
<feature type="domain" description="Hemerythrin-like" evidence="5">
    <location>
        <begin position="224"/>
        <end position="375"/>
    </location>
</feature>
<evidence type="ECO:0000256" key="1">
    <source>
        <dbReference type="ARBA" id="ARBA00004496"/>
    </source>
</evidence>
<reference evidence="7 8" key="1">
    <citation type="submission" date="2018-12" db="EMBL/GenBank/DDBJ databases">
        <authorList>
            <consortium name="Pathogen Informatics"/>
        </authorList>
    </citation>
    <scope>NUCLEOTIDE SEQUENCE [LARGE SCALE GENOMIC DNA]</scope>
    <source>
        <strain evidence="7 8">NCTC13489</strain>
    </source>
</reference>
<keyword evidence="3" id="KW-0479">Metal-binding</keyword>
<evidence type="ECO:0000256" key="3">
    <source>
        <dbReference type="ARBA" id="ARBA00022723"/>
    </source>
</evidence>
<dbReference type="GO" id="GO:0005737">
    <property type="term" value="C:cytoplasm"/>
    <property type="evidence" value="ECO:0007669"/>
    <property type="project" value="UniProtKB-SubCell"/>
</dbReference>
<sequence>MATIETLDVTKLEPRMKHPTIFKYFDALQPGEEFVIENDHDPKPLYYELIGERGNIFTWEYLEKGPEWFIVKICKNPVEEQKEVERLNVTAIEPKFKHPTIFQYFDALKAGESFIIENDHDPKPLYYELIAERGDIFTWEYLLKGPELFEVQIAKNPTNQNGGEVAGTISIKDIKKAEMLKDKGVQFNCRTEKYNLADDPNAGKVTKAPTYDSDKWELDFLIDYIVNTHHQYIKDNAENLNDLTIKVAEHHGDSHGELNRLSTLMYHFLQDLLDNTAREEEVLFPVIKQIVAKKRNADTEITYKIGSLQEPIDLLKKDHEIAAADLSFFRTLTNDYTLPADACSSYQYLFQKIKEFETDLKTHIQLENNILFQKAIQLDAELAKLN</sequence>
<dbReference type="InterPro" id="IPR018720">
    <property type="entry name" value="DUF2249"/>
</dbReference>
<dbReference type="RefSeq" id="WP_081864341.1">
    <property type="nucleotide sequence ID" value="NZ_FOIX01000001.1"/>
</dbReference>
<dbReference type="KEGG" id="cant:NCTC13489_01939"/>
<accession>A0A3S4V349</accession>
<dbReference type="InterPro" id="IPR012312">
    <property type="entry name" value="Hemerythrin-like"/>
</dbReference>
<evidence type="ECO:0000256" key="2">
    <source>
        <dbReference type="ARBA" id="ARBA00022490"/>
    </source>
</evidence>
<proteinExistence type="predicted"/>
<evidence type="ECO:0000256" key="4">
    <source>
        <dbReference type="ARBA" id="ARBA00023004"/>
    </source>
</evidence>
<name>A0A3S4V349_9FLAO</name>
<keyword evidence="2" id="KW-0963">Cytoplasm</keyword>
<dbReference type="Pfam" id="PF01814">
    <property type="entry name" value="Hemerythrin"/>
    <property type="match status" value="1"/>
</dbReference>
<feature type="domain" description="DUF2249" evidence="6">
    <location>
        <begin position="6"/>
        <end position="73"/>
    </location>
</feature>
<dbReference type="PANTHER" id="PTHR36438">
    <property type="entry name" value="IRON-SULFUR CLUSTER REPAIR PROTEIN YTFE"/>
    <property type="match status" value="1"/>
</dbReference>
<organism evidence="7 8">
    <name type="scientific">Kaistella antarctica</name>
    <dbReference type="NCBI Taxonomy" id="266748"/>
    <lineage>
        <taxon>Bacteria</taxon>
        <taxon>Pseudomonadati</taxon>
        <taxon>Bacteroidota</taxon>
        <taxon>Flavobacteriia</taxon>
        <taxon>Flavobacteriales</taxon>
        <taxon>Weeksellaceae</taxon>
        <taxon>Chryseobacterium group</taxon>
        <taxon>Kaistella</taxon>
    </lineage>
</organism>
<dbReference type="Proteomes" id="UP000270036">
    <property type="component" value="Chromosome"/>
</dbReference>